<feature type="domain" description="UPF0033" evidence="2">
    <location>
        <begin position="8"/>
        <end position="32"/>
    </location>
</feature>
<dbReference type="EMBL" id="FZOC01000006">
    <property type="protein sequence ID" value="SNS10219.1"/>
    <property type="molecule type" value="Genomic_DNA"/>
</dbReference>
<dbReference type="PROSITE" id="PS01148">
    <property type="entry name" value="UPF0033"/>
    <property type="match status" value="1"/>
</dbReference>
<dbReference type="InterPro" id="IPR001455">
    <property type="entry name" value="TusA-like"/>
</dbReference>
<dbReference type="GO" id="GO:0016740">
    <property type="term" value="F:transferase activity"/>
    <property type="evidence" value="ECO:0007669"/>
    <property type="project" value="UniProtKB-KW"/>
</dbReference>
<dbReference type="PANTHER" id="PTHR33279:SF6">
    <property type="entry name" value="SULFUR CARRIER PROTEIN YEDF-RELATED"/>
    <property type="match status" value="1"/>
</dbReference>
<organism evidence="3 4">
    <name type="scientific">Humidesulfovibrio mexicanus</name>
    <dbReference type="NCBI Taxonomy" id="147047"/>
    <lineage>
        <taxon>Bacteria</taxon>
        <taxon>Pseudomonadati</taxon>
        <taxon>Thermodesulfobacteriota</taxon>
        <taxon>Desulfovibrionia</taxon>
        <taxon>Desulfovibrionales</taxon>
        <taxon>Desulfovibrionaceae</taxon>
        <taxon>Humidesulfovibrio</taxon>
    </lineage>
</organism>
<keyword evidence="4" id="KW-1185">Reference proteome</keyword>
<evidence type="ECO:0000313" key="4">
    <source>
        <dbReference type="Proteomes" id="UP000198324"/>
    </source>
</evidence>
<sequence>MAENVKIVDARGLSCPQPVLAAGDEMDAMASGRIEVLTDCGASPENVGRAARAKGWRLVSTTDEAGAVRQVFEKP</sequence>
<dbReference type="OrthoDB" id="9801500at2"/>
<reference evidence="3 4" key="1">
    <citation type="submission" date="2017-06" db="EMBL/GenBank/DDBJ databases">
        <authorList>
            <person name="Kim H.J."/>
            <person name="Triplett B.A."/>
        </authorList>
    </citation>
    <scope>NUCLEOTIDE SEQUENCE [LARGE SCALE GENOMIC DNA]</scope>
    <source>
        <strain evidence="3 4">DSM 13116</strain>
    </source>
</reference>
<dbReference type="CDD" id="cd00291">
    <property type="entry name" value="SirA_YedF_YeeD"/>
    <property type="match status" value="1"/>
</dbReference>
<evidence type="ECO:0000259" key="2">
    <source>
        <dbReference type="PROSITE" id="PS01148"/>
    </source>
</evidence>
<evidence type="ECO:0000313" key="3">
    <source>
        <dbReference type="EMBL" id="SNS10219.1"/>
    </source>
</evidence>
<dbReference type="PANTHER" id="PTHR33279">
    <property type="entry name" value="SULFUR CARRIER PROTEIN YEDF-RELATED"/>
    <property type="match status" value="1"/>
</dbReference>
<name>A0A239BRE2_9BACT</name>
<evidence type="ECO:0000256" key="1">
    <source>
        <dbReference type="ARBA" id="ARBA00008984"/>
    </source>
</evidence>
<dbReference type="Proteomes" id="UP000198324">
    <property type="component" value="Unassembled WGS sequence"/>
</dbReference>
<dbReference type="AlphaFoldDB" id="A0A239BRE2"/>
<accession>A0A239BRE2</accession>
<dbReference type="InterPro" id="IPR036868">
    <property type="entry name" value="TusA-like_sf"/>
</dbReference>
<dbReference type="Gene3D" id="3.30.110.40">
    <property type="entry name" value="TusA-like domain"/>
    <property type="match status" value="1"/>
</dbReference>
<dbReference type="SUPFAM" id="SSF64307">
    <property type="entry name" value="SirA-like"/>
    <property type="match status" value="1"/>
</dbReference>
<dbReference type="RefSeq" id="WP_089274947.1">
    <property type="nucleotide sequence ID" value="NZ_FZOC01000006.1"/>
</dbReference>
<keyword evidence="3" id="KW-0808">Transferase</keyword>
<comment type="similarity">
    <text evidence="1">Belongs to the sulfur carrier protein TusA family.</text>
</comment>
<dbReference type="Pfam" id="PF01206">
    <property type="entry name" value="TusA"/>
    <property type="match status" value="1"/>
</dbReference>
<proteinExistence type="inferred from homology"/>
<gene>
    <name evidence="3" type="ORF">SAMN04488503_2743</name>
</gene>
<protein>
    <submittedName>
        <fullName evidence="3">TusA-related sulfurtransferase</fullName>
    </submittedName>
</protein>